<feature type="compositionally biased region" description="Basic residues" evidence="1">
    <location>
        <begin position="1"/>
        <end position="11"/>
    </location>
</feature>
<dbReference type="RefSeq" id="WP_141696272.1">
    <property type="nucleotide sequence ID" value="NZ_CM003053.1"/>
</dbReference>
<accession>A0A514EBL0</accession>
<protein>
    <submittedName>
        <fullName evidence="2">Uncharacterized protein</fullName>
    </submittedName>
</protein>
<evidence type="ECO:0000313" key="2">
    <source>
        <dbReference type="EMBL" id="QDI03417.1"/>
    </source>
</evidence>
<feature type="region of interest" description="Disordered" evidence="1">
    <location>
        <begin position="1"/>
        <end position="27"/>
    </location>
</feature>
<dbReference type="AlphaFoldDB" id="A0A514EBL0"/>
<reference evidence="2 3" key="1">
    <citation type="submission" date="2019-03" db="EMBL/GenBank/DDBJ databases">
        <title>Tal1 in Xanthomonas translucens pv. cerealis Contributes to Virulence in Bacterial Leaf Streak of Wheat.</title>
        <authorList>
            <person name="Shah S.M.A."/>
            <person name="Haq F."/>
            <person name="Ma W."/>
            <person name="Xu X."/>
            <person name="Wang S."/>
            <person name="Xu Z."/>
            <person name="Zou L."/>
            <person name="Zhu B."/>
            <person name="Chen G."/>
        </authorList>
    </citation>
    <scope>NUCLEOTIDE SEQUENCE [LARGE SCALE GENOMIC DNA]</scope>
    <source>
        <strain evidence="2 3">01</strain>
    </source>
</reference>
<dbReference type="EMBL" id="CP038228">
    <property type="protein sequence ID" value="QDI03417.1"/>
    <property type="molecule type" value="Genomic_DNA"/>
</dbReference>
<organism evidence="2 3">
    <name type="scientific">Xanthomonas cerealis pv. cerealis</name>
    <dbReference type="NCBI Taxonomy" id="152263"/>
    <lineage>
        <taxon>Bacteria</taxon>
        <taxon>Pseudomonadati</taxon>
        <taxon>Pseudomonadota</taxon>
        <taxon>Gammaproteobacteria</taxon>
        <taxon>Lysobacterales</taxon>
        <taxon>Lysobacteraceae</taxon>
        <taxon>Xanthomonas</taxon>
        <taxon>Xanthomonas translucens group</taxon>
        <taxon>Xanthomonas cerealis</taxon>
    </lineage>
</organism>
<dbReference type="Proteomes" id="UP000319349">
    <property type="component" value="Chromosome"/>
</dbReference>
<sequence>MTSGKTVRRASRGPLGDRALRGVPTEPEAGFAGEIESIEDERWQSQWLSAADFVRLGSLPDMTPLSFWRILDANEAVHKAGVSILNINGVLNLIGWVRSNDGQLAPRPSTEMFFVLG</sequence>
<evidence type="ECO:0000313" key="3">
    <source>
        <dbReference type="Proteomes" id="UP000319349"/>
    </source>
</evidence>
<gene>
    <name evidence="2" type="ORF">E4A48_06680</name>
</gene>
<name>A0A514EBL0_9XANT</name>
<keyword evidence="3" id="KW-1185">Reference proteome</keyword>
<proteinExistence type="predicted"/>
<evidence type="ECO:0000256" key="1">
    <source>
        <dbReference type="SAM" id="MobiDB-lite"/>
    </source>
</evidence>